<name>A0A6V8KBB5_9ACTN</name>
<comment type="caution">
    <text evidence="4">The sequence shown here is derived from an EMBL/GenBank/DDBJ whole genome shotgun (WGS) entry which is preliminary data.</text>
</comment>
<feature type="compositionally biased region" description="Basic residues" evidence="2">
    <location>
        <begin position="882"/>
        <end position="908"/>
    </location>
</feature>
<feature type="compositionally biased region" description="Low complexity" evidence="2">
    <location>
        <begin position="87"/>
        <end position="105"/>
    </location>
</feature>
<keyword evidence="1" id="KW-0175">Coiled coil</keyword>
<keyword evidence="3" id="KW-0812">Transmembrane</keyword>
<protein>
    <submittedName>
        <fullName evidence="4">Uncharacterized protein</fullName>
    </submittedName>
</protein>
<evidence type="ECO:0000256" key="3">
    <source>
        <dbReference type="SAM" id="Phobius"/>
    </source>
</evidence>
<keyword evidence="5" id="KW-1185">Reference proteome</keyword>
<dbReference type="Proteomes" id="UP000482800">
    <property type="component" value="Unassembled WGS sequence"/>
</dbReference>
<accession>A0A6V8KBB5</accession>
<keyword evidence="3" id="KW-0472">Membrane</keyword>
<organism evidence="4 5">
    <name type="scientific">Phytohabitans houttuyneae</name>
    <dbReference type="NCBI Taxonomy" id="1076126"/>
    <lineage>
        <taxon>Bacteria</taxon>
        <taxon>Bacillati</taxon>
        <taxon>Actinomycetota</taxon>
        <taxon>Actinomycetes</taxon>
        <taxon>Micromonosporales</taxon>
        <taxon>Micromonosporaceae</taxon>
    </lineage>
</organism>
<feature type="region of interest" description="Disordered" evidence="2">
    <location>
        <begin position="199"/>
        <end position="334"/>
    </location>
</feature>
<gene>
    <name evidence="4" type="ORF">Phou_066930</name>
</gene>
<evidence type="ECO:0000256" key="2">
    <source>
        <dbReference type="SAM" id="MobiDB-lite"/>
    </source>
</evidence>
<dbReference type="AlphaFoldDB" id="A0A6V8KBB5"/>
<feature type="compositionally biased region" description="Basic and acidic residues" evidence="2">
    <location>
        <begin position="321"/>
        <end position="331"/>
    </location>
</feature>
<feature type="transmembrane region" description="Helical" evidence="3">
    <location>
        <begin position="799"/>
        <end position="819"/>
    </location>
</feature>
<keyword evidence="3" id="KW-1133">Transmembrane helix</keyword>
<reference evidence="4 5" key="1">
    <citation type="submission" date="2020-03" db="EMBL/GenBank/DDBJ databases">
        <title>Whole genome shotgun sequence of Phytohabitans houttuyneae NBRC 108639.</title>
        <authorList>
            <person name="Komaki H."/>
            <person name="Tamura T."/>
        </authorList>
    </citation>
    <scope>NUCLEOTIDE SEQUENCE [LARGE SCALE GENOMIC DNA]</scope>
    <source>
        <strain evidence="4 5">NBRC 108639</strain>
    </source>
</reference>
<feature type="compositionally biased region" description="Basic and acidic residues" evidence="2">
    <location>
        <begin position="206"/>
        <end position="217"/>
    </location>
</feature>
<feature type="region of interest" description="Disordered" evidence="2">
    <location>
        <begin position="882"/>
        <end position="1022"/>
    </location>
</feature>
<dbReference type="EMBL" id="BLPF01000002">
    <property type="protein sequence ID" value="GFJ82513.1"/>
    <property type="molecule type" value="Genomic_DNA"/>
</dbReference>
<evidence type="ECO:0000256" key="1">
    <source>
        <dbReference type="SAM" id="Coils"/>
    </source>
</evidence>
<reference evidence="4 5" key="2">
    <citation type="submission" date="2020-03" db="EMBL/GenBank/DDBJ databases">
        <authorList>
            <person name="Ichikawa N."/>
            <person name="Kimura A."/>
            <person name="Kitahashi Y."/>
            <person name="Uohara A."/>
        </authorList>
    </citation>
    <scope>NUCLEOTIDE SEQUENCE [LARGE SCALE GENOMIC DNA]</scope>
    <source>
        <strain evidence="4 5">NBRC 108639</strain>
    </source>
</reference>
<feature type="transmembrane region" description="Helical" evidence="3">
    <location>
        <begin position="825"/>
        <end position="845"/>
    </location>
</feature>
<feature type="transmembrane region" description="Helical" evidence="3">
    <location>
        <begin position="746"/>
        <end position="763"/>
    </location>
</feature>
<feature type="region of interest" description="Disordered" evidence="2">
    <location>
        <begin position="68"/>
        <end position="182"/>
    </location>
</feature>
<proteinExistence type="predicted"/>
<feature type="compositionally biased region" description="Basic and acidic residues" evidence="2">
    <location>
        <begin position="160"/>
        <end position="176"/>
    </location>
</feature>
<feature type="compositionally biased region" description="Polar residues" evidence="2">
    <location>
        <begin position="234"/>
        <end position="243"/>
    </location>
</feature>
<evidence type="ECO:0000313" key="5">
    <source>
        <dbReference type="Proteomes" id="UP000482800"/>
    </source>
</evidence>
<feature type="compositionally biased region" description="Low complexity" evidence="2">
    <location>
        <begin position="950"/>
        <end position="987"/>
    </location>
</feature>
<sequence length="1057" mass="112002">MRQAPVTLPEVRPPADRVAGVSPAQSLVGNAAVVAGLNAVPPSGMRWAVPGADPVAAQGAVGNAAVAAGAAKPPVKEPVRATPKEPAPAAALGAAAPAVAEPAPKAKAKPEAGKRSGPAGDPKFQALRKDVGAKKRTVGTSHPPAKAEASNAQGAAVPPADDKEAQGKAANAEKMDAAQPRQFDKAAFVKAVKDAIAKRAPQNLDEADKFADSDKPAQVKAEVQGQVADGKQASAEQIATTTAAPPDTSKAVAKKVVPLTADRPPAKPGTPDPAGAVPDKLPASATDTSDGPERLDRQLADAQVTEPQLAKSNEPTFTKALDGKRGVEREAPQAQKRMLTHEGKTLAAAKAEAGGLGAAAMTSITGTRVSAGKQVGAGKGAAKGRDEDARARVTATLQRVFDATKKDVEDILSGLDKKVDGQFTREERAARDAFTDEHKRRMQEYKDRRYGGVLGKGRWVRDLFAGLPEEANQIYVTARDRYVSRMEGVISNIADTIGGELARAKRRIADGRRDLQTAVKQLPADLQAIGREAAEGFADKFDELRETVDDKGTELVDTLAEKYTEALKSVDDEIAAEKEKNKGLVDKVVAAVKGVIDTIIELKNLLLGVLRKAAQAVMAILKDPIGFLGNLVKGVGAGLKQFLRNIGKHLQAGILSWLLGVSAQAGIQLPAKFDARGILLLIASLLGLTWQFIRGRLTRRVPEQAVAAAETALPLAAKVKKQGIGGLWDDLRSSVGDLKKTLISKVVDYLVPTVIVAGITWVLSLLNPASAFIRACKLIIDIVRFVIERGRQIIEFVNAVLDAVIAIARGGGAGVPALVERALARSIPVLIGFLAAILGIGGIAGKVKQIFQTLSRPVAKAVDKIIDKLITLIKRLWAKLKSKVRPKKPRKPARPRKPSDRRRPKRPSRRDNTPEGQSRRLRAAVAAGVSAVNRYRGGPSPARSCSRCWPRSGSGTASTRSGPSCAATTGRSTAGSTRSWKTAPARGPRARSRPAPTPTSPRTPRRSSGSCRRTRRTTAAPRVRCARWRPRPRRTLWRVWAAAGTPGTRKTRGWPRC</sequence>
<feature type="compositionally biased region" description="Basic and acidic residues" evidence="2">
    <location>
        <begin position="74"/>
        <end position="83"/>
    </location>
</feature>
<feature type="coiled-coil region" evidence="1">
    <location>
        <begin position="560"/>
        <end position="587"/>
    </location>
</feature>
<feature type="compositionally biased region" description="Low complexity" evidence="2">
    <location>
        <begin position="1002"/>
        <end position="1022"/>
    </location>
</feature>
<evidence type="ECO:0000313" key="4">
    <source>
        <dbReference type="EMBL" id="GFJ82513.1"/>
    </source>
</evidence>